<protein>
    <submittedName>
        <fullName evidence="1">Uncharacterized protein</fullName>
    </submittedName>
</protein>
<dbReference type="Proteomes" id="UP000326198">
    <property type="component" value="Unassembled WGS sequence"/>
</dbReference>
<sequence>MIVFRCYLVCIACHFGGVKPIGGFPIAAVGPPDVAFLHSACSWQKRSLAWRVAEPVLRSPWRGVYQHLQQL</sequence>
<evidence type="ECO:0000313" key="2">
    <source>
        <dbReference type="Proteomes" id="UP000326198"/>
    </source>
</evidence>
<dbReference type="AlphaFoldDB" id="A0A5N7BC23"/>
<reference evidence="1 2" key="1">
    <citation type="submission" date="2019-04" db="EMBL/GenBank/DDBJ databases">
        <title>Friends and foes A comparative genomics studyof 23 Aspergillus species from section Flavi.</title>
        <authorList>
            <consortium name="DOE Joint Genome Institute"/>
            <person name="Kjaerbolling I."/>
            <person name="Vesth T."/>
            <person name="Frisvad J.C."/>
            <person name="Nybo J.L."/>
            <person name="Theobald S."/>
            <person name="Kildgaard S."/>
            <person name="Isbrandt T."/>
            <person name="Kuo A."/>
            <person name="Sato A."/>
            <person name="Lyhne E.K."/>
            <person name="Kogle M.E."/>
            <person name="Wiebenga A."/>
            <person name="Kun R.S."/>
            <person name="Lubbers R.J."/>
            <person name="Makela M.R."/>
            <person name="Barry K."/>
            <person name="Chovatia M."/>
            <person name="Clum A."/>
            <person name="Daum C."/>
            <person name="Haridas S."/>
            <person name="He G."/>
            <person name="LaButti K."/>
            <person name="Lipzen A."/>
            <person name="Mondo S."/>
            <person name="Riley R."/>
            <person name="Salamov A."/>
            <person name="Simmons B.A."/>
            <person name="Magnuson J.K."/>
            <person name="Henrissat B."/>
            <person name="Mortensen U.H."/>
            <person name="Larsen T.O."/>
            <person name="Devries R.P."/>
            <person name="Grigoriev I.V."/>
            <person name="Machida M."/>
            <person name="Baker S.E."/>
            <person name="Andersen M.R."/>
        </authorList>
    </citation>
    <scope>NUCLEOTIDE SEQUENCE [LARGE SCALE GENOMIC DNA]</scope>
    <source>
        <strain evidence="1 2">IBT 29228</strain>
    </source>
</reference>
<feature type="non-terminal residue" evidence="1">
    <location>
        <position position="71"/>
    </location>
</feature>
<dbReference type="EMBL" id="ML736196">
    <property type="protein sequence ID" value="KAE8379301.1"/>
    <property type="molecule type" value="Genomic_DNA"/>
</dbReference>
<organism evidence="1 2">
    <name type="scientific">Aspergillus bertholletiae</name>
    <dbReference type="NCBI Taxonomy" id="1226010"/>
    <lineage>
        <taxon>Eukaryota</taxon>
        <taxon>Fungi</taxon>
        <taxon>Dikarya</taxon>
        <taxon>Ascomycota</taxon>
        <taxon>Pezizomycotina</taxon>
        <taxon>Eurotiomycetes</taxon>
        <taxon>Eurotiomycetidae</taxon>
        <taxon>Eurotiales</taxon>
        <taxon>Aspergillaceae</taxon>
        <taxon>Aspergillus</taxon>
        <taxon>Aspergillus subgen. Circumdati</taxon>
    </lineage>
</organism>
<evidence type="ECO:0000313" key="1">
    <source>
        <dbReference type="EMBL" id="KAE8379301.1"/>
    </source>
</evidence>
<proteinExistence type="predicted"/>
<keyword evidence="2" id="KW-1185">Reference proteome</keyword>
<name>A0A5N7BC23_9EURO</name>
<gene>
    <name evidence="1" type="ORF">BDV26DRAFT_259855</name>
</gene>
<accession>A0A5N7BC23</accession>